<dbReference type="GO" id="GO:0006685">
    <property type="term" value="P:sphingomyelin catabolic process"/>
    <property type="evidence" value="ECO:0007669"/>
    <property type="project" value="TreeGrafter"/>
</dbReference>
<sequence>MGRGTTDEATNPKNGQDLEKIGVVDKYITLAKAFAAQKISEDPRADRAIKVSPKGQTGASTPLPSPGITNPSTNPVISMDIQKYQQDFEVLIQQPGVLQDGLKFIESKTQVKRSYIAYGIIGVATIWLMFGFGAQLLCNAIGFLYPAYRSVKAIQSRDKGDDTQWLMYWVVFALFSVLEFFSDILVGWVPFYWLIKCSFLLWCMSPMEGSTIIYNRVILPYFLKHESLIDDVVRQGSDKLNNFTNSAMDKATEVNDLVNNWEVTHSNVPKPPFTPPTLPEPEATKLKVLHLTDLHIDLSYLPGSNPDCGMPCCCMNTTGLAQGDERRAGYWGDIADCDLPIWTFEAMLQQIKEDHGSELAYTIYTGDSPPHDVWQQSKESNFEHSKRVLELYKQYLPNVPLYLSLGNHEGFPVNSFPPEELLGTEYSGAWLFEGVGDLISEWITPEATNTFKVNGRYSIRPYPGMKIINLNNNFGVGMNMMTYFDFHDPASQLAWLSEELQESEDLREKVHILTHHPNGKCIRGWREQYAKIVHRYESTIAATFVGHTHKDSFEIWIDGEGQATMTTFIGPSVTPRGEKSPEYKIFTIDGGYEGASWQVLDYDTYIMDVMDYNDPEVPPRFYKFYSALKEFEMNSMYPEDWKMLLERAMTDDDLYETLVRFQAQNIAWADEDDERREFLCKRIIVEGQKDNTTCPLHF</sequence>
<feature type="region of interest" description="Disordered" evidence="4">
    <location>
        <begin position="45"/>
        <end position="71"/>
    </location>
</feature>
<dbReference type="GO" id="GO:0005764">
    <property type="term" value="C:lysosome"/>
    <property type="evidence" value="ECO:0007669"/>
    <property type="project" value="TreeGrafter"/>
</dbReference>
<gene>
    <name evidence="7" type="ORF">TCAL_07657</name>
</gene>
<evidence type="ECO:0000256" key="4">
    <source>
        <dbReference type="SAM" id="MobiDB-lite"/>
    </source>
</evidence>
<keyword evidence="2" id="KW-0378">Hydrolase</keyword>
<keyword evidence="5" id="KW-0812">Transmembrane</keyword>
<dbReference type="CDD" id="cd00842">
    <property type="entry name" value="MPP_ASMase"/>
    <property type="match status" value="1"/>
</dbReference>
<evidence type="ECO:0000256" key="2">
    <source>
        <dbReference type="ARBA" id="ARBA00022801"/>
    </source>
</evidence>
<accession>A0A553NNB7</accession>
<reference evidence="7 8" key="1">
    <citation type="journal article" date="2018" name="Nat. Ecol. Evol.">
        <title>Genomic signatures of mitonuclear coevolution across populations of Tigriopus californicus.</title>
        <authorList>
            <person name="Barreto F.S."/>
            <person name="Watson E.T."/>
            <person name="Lima T.G."/>
            <person name="Willett C.S."/>
            <person name="Edmands S."/>
            <person name="Li W."/>
            <person name="Burton R.S."/>
        </authorList>
    </citation>
    <scope>NUCLEOTIDE SEQUENCE [LARGE SCALE GENOMIC DNA]</scope>
    <source>
        <strain evidence="7 8">San Diego</strain>
    </source>
</reference>
<evidence type="ECO:0000256" key="3">
    <source>
        <dbReference type="ARBA" id="ARBA00023180"/>
    </source>
</evidence>
<feature type="transmembrane region" description="Helical" evidence="5">
    <location>
        <begin position="166"/>
        <end position="195"/>
    </location>
</feature>
<dbReference type="Pfam" id="PF03134">
    <property type="entry name" value="TB2_DP1_HVA22"/>
    <property type="match status" value="1"/>
</dbReference>
<dbReference type="InterPro" id="IPR004345">
    <property type="entry name" value="TB2_DP1_HVA22"/>
</dbReference>
<comment type="similarity">
    <text evidence="1">Belongs to the acid sphingomyelinase family.</text>
</comment>
<dbReference type="GO" id="GO:0016020">
    <property type="term" value="C:membrane"/>
    <property type="evidence" value="ECO:0007669"/>
    <property type="project" value="GOC"/>
</dbReference>
<dbReference type="Gene3D" id="3.60.21.10">
    <property type="match status" value="1"/>
</dbReference>
<dbReference type="SUPFAM" id="SSF56300">
    <property type="entry name" value="Metallo-dependent phosphatases"/>
    <property type="match status" value="1"/>
</dbReference>
<organism evidence="7 8">
    <name type="scientific">Tigriopus californicus</name>
    <name type="common">Marine copepod</name>
    <dbReference type="NCBI Taxonomy" id="6832"/>
    <lineage>
        <taxon>Eukaryota</taxon>
        <taxon>Metazoa</taxon>
        <taxon>Ecdysozoa</taxon>
        <taxon>Arthropoda</taxon>
        <taxon>Crustacea</taxon>
        <taxon>Multicrustacea</taxon>
        <taxon>Hexanauplia</taxon>
        <taxon>Copepoda</taxon>
        <taxon>Harpacticoida</taxon>
        <taxon>Harpacticidae</taxon>
        <taxon>Tigriopus</taxon>
    </lineage>
</organism>
<proteinExistence type="inferred from homology"/>
<dbReference type="InterPro" id="IPR029052">
    <property type="entry name" value="Metallo-depent_PP-like"/>
</dbReference>
<keyword evidence="5" id="KW-1133">Transmembrane helix</keyword>
<dbReference type="PANTHER" id="PTHR10340">
    <property type="entry name" value="SPHINGOMYELIN PHOSPHODIESTERASE"/>
    <property type="match status" value="1"/>
</dbReference>
<keyword evidence="5" id="KW-0472">Membrane</keyword>
<dbReference type="STRING" id="6832.A0A553NNB7"/>
<protein>
    <recommendedName>
        <fullName evidence="6">Calcineurin-like phosphoesterase domain-containing protein</fullName>
    </recommendedName>
</protein>
<dbReference type="InterPro" id="IPR004843">
    <property type="entry name" value="Calcineurin-like_PHP"/>
</dbReference>
<dbReference type="AlphaFoldDB" id="A0A553NNB7"/>
<feature type="compositionally biased region" description="Polar residues" evidence="4">
    <location>
        <begin position="54"/>
        <end position="71"/>
    </location>
</feature>
<evidence type="ECO:0000256" key="1">
    <source>
        <dbReference type="ARBA" id="ARBA00008234"/>
    </source>
</evidence>
<comment type="caution">
    <text evidence="7">The sequence shown here is derived from an EMBL/GenBank/DDBJ whole genome shotgun (WGS) entry which is preliminary data.</text>
</comment>
<evidence type="ECO:0000313" key="8">
    <source>
        <dbReference type="Proteomes" id="UP000318571"/>
    </source>
</evidence>
<dbReference type="GO" id="GO:0046513">
    <property type="term" value="P:ceramide biosynthetic process"/>
    <property type="evidence" value="ECO:0007669"/>
    <property type="project" value="TreeGrafter"/>
</dbReference>
<feature type="domain" description="Calcineurin-like phosphoesterase" evidence="6">
    <location>
        <begin position="286"/>
        <end position="550"/>
    </location>
</feature>
<dbReference type="GO" id="GO:0005615">
    <property type="term" value="C:extracellular space"/>
    <property type="evidence" value="ECO:0007669"/>
    <property type="project" value="TreeGrafter"/>
</dbReference>
<dbReference type="InterPro" id="IPR041805">
    <property type="entry name" value="ASMase/PPN1_MPP"/>
</dbReference>
<keyword evidence="8" id="KW-1185">Reference proteome</keyword>
<dbReference type="Pfam" id="PF00149">
    <property type="entry name" value="Metallophos"/>
    <property type="match status" value="1"/>
</dbReference>
<evidence type="ECO:0000256" key="5">
    <source>
        <dbReference type="SAM" id="Phobius"/>
    </source>
</evidence>
<evidence type="ECO:0000259" key="6">
    <source>
        <dbReference type="Pfam" id="PF00149"/>
    </source>
</evidence>
<dbReference type="GO" id="GO:0061750">
    <property type="term" value="F:acid sphingomyelin phosphodiesterase activity"/>
    <property type="evidence" value="ECO:0007669"/>
    <property type="project" value="TreeGrafter"/>
</dbReference>
<keyword evidence="3" id="KW-0325">Glycoprotein</keyword>
<dbReference type="PANTHER" id="PTHR10340:SF34">
    <property type="entry name" value="SPHINGOMYELIN PHOSPHODIESTERASE"/>
    <property type="match status" value="1"/>
</dbReference>
<feature type="transmembrane region" description="Helical" evidence="5">
    <location>
        <begin position="115"/>
        <end position="145"/>
    </location>
</feature>
<dbReference type="EMBL" id="VCGU01000011">
    <property type="protein sequence ID" value="TRY66942.1"/>
    <property type="molecule type" value="Genomic_DNA"/>
</dbReference>
<name>A0A553NNB7_TIGCA</name>
<evidence type="ECO:0000313" key="7">
    <source>
        <dbReference type="EMBL" id="TRY66942.1"/>
    </source>
</evidence>
<dbReference type="Proteomes" id="UP000318571">
    <property type="component" value="Chromosome 4"/>
</dbReference>